<dbReference type="GO" id="GO:0097347">
    <property type="term" value="C:TAM protein secretion complex"/>
    <property type="evidence" value="ECO:0007669"/>
    <property type="project" value="TreeGrafter"/>
</dbReference>
<sequence>MRSLRKTVKWCLITLVSLILIIALALGFLLFTTPGLKITQKITNHFLQPLGISLKGNISGQINQLKLDELDIKNDTVDIRLSQVELSLSLWSLISHQTLDVKHLSVDKVYVDINTHTTNNASDSQAHEDSSPFSMPLDLYAKNINVSDVKYLMNKQLITHATNVSANGINLVDDKLELNKVSAKVPAYSASATVNSGYIILNAPFKTYLKVNLSAAQSGADIRSTQTQIIGNFADKFSIMSDGIIHYKTRPYPYSLISSFDQGEIVNQLKLDHLAMINNTLLFNDQLDWSVNLTSLNPAVPLKFNIGGKLNTTDHDLRLKTSFCDIFSHDSELRCHINLSSSDGTFHLNQFKLFNPRNDDRVQVKLAQSKQNIQAQWEVFVNDLNAYPFNVSGNIYSQGKVDINDKTTKALKMTLDVDDFLYKQFDLSKLVLAVDNHSLTLNADSHKISTLIKMQLQSLSLSQITAKLNTLNFTSKTFKQDWHLTKAVDLALSPDKSSMSDLCLLASNDNHFCISASLAPNAITVQTAGEITPAQFIPNLPYGGDSFALSFKGNYLQEPNSHPKANFSISGHGFFFANNTSWFKQLQQIVPIHQLSYTTNINTDLSLQDQKLALSSNVSFPQNSLVLKLNSDNFDLYNLSKAKLTGALELSSTRLDWISNFIPQFPTLINKGDLHSSLQVTGTLFDPRVDGDIALKNAQIELLPLNTTLDDINANILIRNPLNAKINLTANIQKSPLTVSGLVDLHGATPNTNININGKKLLVLNTPDMEVTVSPTLNFNQSNGSSNLSGNIFIDKLIVNLADMKSSSLQNTIQNDVVYVNNSNQAIQTQKNTPFSMNLNIDMGKNAHISGLGIDTNIQGKLNIISQPNQPMLGIGTLQPVNGVFSAYGKTFSVDPKSTIQFNNSPVGNPMLAITTFYNIPTSVKLTQSNAPDTIGIEITGMANNPKIQLFSDPSMSQTDILSYILFGQTLNDANSSQASSDALSQAALLIAINEGGSGVIDELKDKLSLAEFSLGNLNNNPTNTTNNTTAEQNNTAVFIGKQVTSRLYLSYGVGVFTGEQQGIATFSLSPNWKLKGEVTSFDRGGDILYQTHSEN</sequence>
<gene>
    <name evidence="7" type="ORF">GCM10010995_19000</name>
</gene>
<keyword evidence="3 5" id="KW-1133">Transmembrane helix</keyword>
<evidence type="ECO:0000259" key="6">
    <source>
        <dbReference type="Pfam" id="PF04357"/>
    </source>
</evidence>
<dbReference type="InterPro" id="IPR007452">
    <property type="entry name" value="TamB_C"/>
</dbReference>
<evidence type="ECO:0000256" key="4">
    <source>
        <dbReference type="ARBA" id="ARBA00023136"/>
    </source>
</evidence>
<evidence type="ECO:0000313" key="7">
    <source>
        <dbReference type="EMBL" id="GGG01743.1"/>
    </source>
</evidence>
<dbReference type="RefSeq" id="WP_117003226.1">
    <property type="nucleotide sequence ID" value="NZ_BMJS01000023.1"/>
</dbReference>
<feature type="transmembrane region" description="Helical" evidence="5">
    <location>
        <begin position="12"/>
        <end position="31"/>
    </location>
</feature>
<evidence type="ECO:0000256" key="2">
    <source>
        <dbReference type="ARBA" id="ARBA00022692"/>
    </source>
</evidence>
<evidence type="ECO:0000256" key="1">
    <source>
        <dbReference type="ARBA" id="ARBA00004167"/>
    </source>
</evidence>
<organism evidence="7 8">
    <name type="scientific">Cysteiniphilum litorale</name>
    <dbReference type="NCBI Taxonomy" id="2056700"/>
    <lineage>
        <taxon>Bacteria</taxon>
        <taxon>Pseudomonadati</taxon>
        <taxon>Pseudomonadota</taxon>
        <taxon>Gammaproteobacteria</taxon>
        <taxon>Thiotrichales</taxon>
        <taxon>Fastidiosibacteraceae</taxon>
        <taxon>Cysteiniphilum</taxon>
    </lineage>
</organism>
<keyword evidence="8" id="KW-1185">Reference proteome</keyword>
<dbReference type="EMBL" id="BMJS01000023">
    <property type="protein sequence ID" value="GGG01743.1"/>
    <property type="molecule type" value="Genomic_DNA"/>
</dbReference>
<evidence type="ECO:0000313" key="8">
    <source>
        <dbReference type="Proteomes" id="UP000636949"/>
    </source>
</evidence>
<evidence type="ECO:0000256" key="5">
    <source>
        <dbReference type="SAM" id="Phobius"/>
    </source>
</evidence>
<keyword evidence="4 5" id="KW-0472">Membrane</keyword>
<feature type="domain" description="Translocation and assembly module TamB C-terminal" evidence="6">
    <location>
        <begin position="728"/>
        <end position="1092"/>
    </location>
</feature>
<dbReference type="Pfam" id="PF04357">
    <property type="entry name" value="TamB"/>
    <property type="match status" value="1"/>
</dbReference>
<protein>
    <recommendedName>
        <fullName evidence="6">Translocation and assembly module TamB C-terminal domain-containing protein</fullName>
    </recommendedName>
</protein>
<proteinExistence type="predicted"/>
<dbReference type="AlphaFoldDB" id="A0A8J3E8U5"/>
<comment type="caution">
    <text evidence="7">The sequence shown here is derived from an EMBL/GenBank/DDBJ whole genome shotgun (WGS) entry which is preliminary data.</text>
</comment>
<reference evidence="7" key="1">
    <citation type="journal article" date="2014" name="Int. J. Syst. Evol. Microbiol.">
        <title>Complete genome sequence of Corynebacterium casei LMG S-19264T (=DSM 44701T), isolated from a smear-ripened cheese.</title>
        <authorList>
            <consortium name="US DOE Joint Genome Institute (JGI-PGF)"/>
            <person name="Walter F."/>
            <person name="Albersmeier A."/>
            <person name="Kalinowski J."/>
            <person name="Ruckert C."/>
        </authorList>
    </citation>
    <scope>NUCLEOTIDE SEQUENCE</scope>
    <source>
        <strain evidence="7">CGMCC 1.15758</strain>
    </source>
</reference>
<dbReference type="GO" id="GO:0005886">
    <property type="term" value="C:plasma membrane"/>
    <property type="evidence" value="ECO:0007669"/>
    <property type="project" value="InterPro"/>
</dbReference>
<dbReference type="PANTHER" id="PTHR36985:SF1">
    <property type="entry name" value="TRANSLOCATION AND ASSEMBLY MODULE SUBUNIT TAMB"/>
    <property type="match status" value="1"/>
</dbReference>
<name>A0A8J3E8U5_9GAMM</name>
<dbReference type="PANTHER" id="PTHR36985">
    <property type="entry name" value="TRANSLOCATION AND ASSEMBLY MODULE SUBUNIT TAMB"/>
    <property type="match status" value="1"/>
</dbReference>
<dbReference type="OrthoDB" id="5555605at2"/>
<accession>A0A8J3E8U5</accession>
<reference evidence="7" key="2">
    <citation type="submission" date="2020-09" db="EMBL/GenBank/DDBJ databases">
        <authorList>
            <person name="Sun Q."/>
            <person name="Zhou Y."/>
        </authorList>
    </citation>
    <scope>NUCLEOTIDE SEQUENCE</scope>
    <source>
        <strain evidence="7">CGMCC 1.15758</strain>
    </source>
</reference>
<keyword evidence="2 5" id="KW-0812">Transmembrane</keyword>
<evidence type="ECO:0000256" key="3">
    <source>
        <dbReference type="ARBA" id="ARBA00022989"/>
    </source>
</evidence>
<dbReference type="Proteomes" id="UP000636949">
    <property type="component" value="Unassembled WGS sequence"/>
</dbReference>
<comment type="subcellular location">
    <subcellularLocation>
        <location evidence="1">Membrane</location>
        <topology evidence="1">Single-pass membrane protein</topology>
    </subcellularLocation>
</comment>
<dbReference type="GO" id="GO:0009306">
    <property type="term" value="P:protein secretion"/>
    <property type="evidence" value="ECO:0007669"/>
    <property type="project" value="InterPro"/>
</dbReference>